<sequence length="110" mass="12110">MDYSAHGARVLFYKYQANGAINICPFVSEDSEKTRREFEALRRRVGSPKALASSPSLLSLLFKLCDSSSSHGATFFSFSSHSQSYCCCCCCCCCCCFSFSCLALEAMTMP</sequence>
<accession>A0ACB7WJN9</accession>
<gene>
    <name evidence="1" type="ORF">IHE45_03G027100</name>
</gene>
<evidence type="ECO:0000313" key="1">
    <source>
        <dbReference type="EMBL" id="KAH7688340.1"/>
    </source>
</evidence>
<proteinExistence type="predicted"/>
<reference evidence="2" key="1">
    <citation type="journal article" date="2022" name="Nat. Commun.">
        <title>Chromosome evolution and the genetic basis of agronomically important traits in greater yam.</title>
        <authorList>
            <person name="Bredeson J.V."/>
            <person name="Lyons J.B."/>
            <person name="Oniyinde I.O."/>
            <person name="Okereke N.R."/>
            <person name="Kolade O."/>
            <person name="Nnabue I."/>
            <person name="Nwadili C.O."/>
            <person name="Hribova E."/>
            <person name="Parker M."/>
            <person name="Nwogha J."/>
            <person name="Shu S."/>
            <person name="Carlson J."/>
            <person name="Kariba R."/>
            <person name="Muthemba S."/>
            <person name="Knop K."/>
            <person name="Barton G.J."/>
            <person name="Sherwood A.V."/>
            <person name="Lopez-Montes A."/>
            <person name="Asiedu R."/>
            <person name="Jamnadass R."/>
            <person name="Muchugi A."/>
            <person name="Goodstein D."/>
            <person name="Egesi C.N."/>
            <person name="Featherston J."/>
            <person name="Asfaw A."/>
            <person name="Simpson G.G."/>
            <person name="Dolezel J."/>
            <person name="Hendre P.S."/>
            <person name="Van Deynze A."/>
            <person name="Kumar P.L."/>
            <person name="Obidiegwu J.E."/>
            <person name="Bhattacharjee R."/>
            <person name="Rokhsar D.S."/>
        </authorList>
    </citation>
    <scope>NUCLEOTIDE SEQUENCE [LARGE SCALE GENOMIC DNA]</scope>
    <source>
        <strain evidence="2">cv. TDa95/00328</strain>
    </source>
</reference>
<dbReference type="Proteomes" id="UP000827976">
    <property type="component" value="Chromosome 3"/>
</dbReference>
<evidence type="ECO:0000313" key="2">
    <source>
        <dbReference type="Proteomes" id="UP000827976"/>
    </source>
</evidence>
<dbReference type="EMBL" id="CM037013">
    <property type="protein sequence ID" value="KAH7688340.1"/>
    <property type="molecule type" value="Genomic_DNA"/>
</dbReference>
<organism evidence="1 2">
    <name type="scientific">Dioscorea alata</name>
    <name type="common">Purple yam</name>
    <dbReference type="NCBI Taxonomy" id="55571"/>
    <lineage>
        <taxon>Eukaryota</taxon>
        <taxon>Viridiplantae</taxon>
        <taxon>Streptophyta</taxon>
        <taxon>Embryophyta</taxon>
        <taxon>Tracheophyta</taxon>
        <taxon>Spermatophyta</taxon>
        <taxon>Magnoliopsida</taxon>
        <taxon>Liliopsida</taxon>
        <taxon>Dioscoreales</taxon>
        <taxon>Dioscoreaceae</taxon>
        <taxon>Dioscorea</taxon>
    </lineage>
</organism>
<protein>
    <submittedName>
        <fullName evidence="1">Uncharacterized protein</fullName>
    </submittedName>
</protein>
<name>A0ACB7WJN9_DIOAL</name>
<keyword evidence="2" id="KW-1185">Reference proteome</keyword>
<comment type="caution">
    <text evidence="1">The sequence shown here is derived from an EMBL/GenBank/DDBJ whole genome shotgun (WGS) entry which is preliminary data.</text>
</comment>